<dbReference type="GO" id="GO:0003677">
    <property type="term" value="F:DNA binding"/>
    <property type="evidence" value="ECO:0007669"/>
    <property type="project" value="UniProtKB-KW"/>
</dbReference>
<dbReference type="InterPro" id="IPR010982">
    <property type="entry name" value="Lambda_DNA-bd_dom_sf"/>
</dbReference>
<organism evidence="3 4">
    <name type="scientific">[Clostridium] leptum</name>
    <dbReference type="NCBI Taxonomy" id="1535"/>
    <lineage>
        <taxon>Bacteria</taxon>
        <taxon>Bacillati</taxon>
        <taxon>Bacillota</taxon>
        <taxon>Clostridia</taxon>
        <taxon>Eubacteriales</taxon>
        <taxon>Oscillospiraceae</taxon>
        <taxon>Oscillospiraceae incertae sedis</taxon>
    </lineage>
</organism>
<dbReference type="InterPro" id="IPR001387">
    <property type="entry name" value="Cro/C1-type_HTH"/>
</dbReference>
<dbReference type="PANTHER" id="PTHR46558">
    <property type="entry name" value="TRACRIPTIONAL REGULATORY PROTEIN-RELATED-RELATED"/>
    <property type="match status" value="1"/>
</dbReference>
<keyword evidence="1" id="KW-0238">DNA-binding</keyword>
<protein>
    <submittedName>
        <fullName evidence="3">XRE family transcriptional regulator</fullName>
    </submittedName>
</protein>
<dbReference type="PANTHER" id="PTHR46558:SF11">
    <property type="entry name" value="HTH-TYPE TRANSCRIPTIONAL REGULATOR XRE"/>
    <property type="match status" value="1"/>
</dbReference>
<dbReference type="EMBL" id="QRTC01000035">
    <property type="protein sequence ID" value="RGQ39074.1"/>
    <property type="molecule type" value="Genomic_DNA"/>
</dbReference>
<feature type="domain" description="HTH cro/C1-type" evidence="2">
    <location>
        <begin position="7"/>
        <end position="61"/>
    </location>
</feature>
<sequence length="134" mass="15036">MKFNERLKKFREDKSLTQVQLSDLTGISARMIQKYEAGTARPRLDAAEKIAKALNITTDELLGNADMLVAQAAEKYGARGAKQAKQLTEEVTGLFAGGDMAEEDMDLMMKAIQDAYWIAKQNNKKFTPKKHRPE</sequence>
<dbReference type="PROSITE" id="PS50943">
    <property type="entry name" value="HTH_CROC1"/>
    <property type="match status" value="1"/>
</dbReference>
<gene>
    <name evidence="3" type="ORF">DWY99_09240</name>
</gene>
<evidence type="ECO:0000313" key="3">
    <source>
        <dbReference type="EMBL" id="RGQ39074.1"/>
    </source>
</evidence>
<dbReference type="SMART" id="SM00530">
    <property type="entry name" value="HTH_XRE"/>
    <property type="match status" value="1"/>
</dbReference>
<reference evidence="3 4" key="1">
    <citation type="submission" date="2018-08" db="EMBL/GenBank/DDBJ databases">
        <title>A genome reference for cultivated species of the human gut microbiota.</title>
        <authorList>
            <person name="Zou Y."/>
            <person name="Xue W."/>
            <person name="Luo G."/>
        </authorList>
    </citation>
    <scope>NUCLEOTIDE SEQUENCE [LARGE SCALE GENOMIC DNA]</scope>
    <source>
        <strain evidence="3 4">AF28-26</strain>
    </source>
</reference>
<proteinExistence type="predicted"/>
<dbReference type="Gene3D" id="1.10.260.40">
    <property type="entry name" value="lambda repressor-like DNA-binding domains"/>
    <property type="match status" value="1"/>
</dbReference>
<dbReference type="Pfam" id="PF01381">
    <property type="entry name" value="HTH_3"/>
    <property type="match status" value="1"/>
</dbReference>
<name>A0A412AW99_9FIRM</name>
<evidence type="ECO:0000313" key="4">
    <source>
        <dbReference type="Proteomes" id="UP000284751"/>
    </source>
</evidence>
<evidence type="ECO:0000259" key="2">
    <source>
        <dbReference type="PROSITE" id="PS50943"/>
    </source>
</evidence>
<accession>A0A412AW99</accession>
<comment type="caution">
    <text evidence="3">The sequence shown here is derived from an EMBL/GenBank/DDBJ whole genome shotgun (WGS) entry which is preliminary data.</text>
</comment>
<evidence type="ECO:0000256" key="1">
    <source>
        <dbReference type="ARBA" id="ARBA00023125"/>
    </source>
</evidence>
<dbReference type="SUPFAM" id="SSF47413">
    <property type="entry name" value="lambda repressor-like DNA-binding domains"/>
    <property type="match status" value="1"/>
</dbReference>
<dbReference type="CDD" id="cd00093">
    <property type="entry name" value="HTH_XRE"/>
    <property type="match status" value="1"/>
</dbReference>
<dbReference type="AlphaFoldDB" id="A0A412AW99"/>
<dbReference type="Proteomes" id="UP000284751">
    <property type="component" value="Unassembled WGS sequence"/>
</dbReference>